<accession>A0AAD7ZTI5</accession>
<evidence type="ECO:0000313" key="5">
    <source>
        <dbReference type="EMBL" id="KAJ9586417.1"/>
    </source>
</evidence>
<evidence type="ECO:0000259" key="4">
    <source>
        <dbReference type="SMART" id="SM00460"/>
    </source>
</evidence>
<dbReference type="InterPro" id="IPR014756">
    <property type="entry name" value="Ig_E-set"/>
</dbReference>
<evidence type="ECO:0000256" key="2">
    <source>
        <dbReference type="PIRSR" id="PIRSR000459-1"/>
    </source>
</evidence>
<dbReference type="SUPFAM" id="SSF81296">
    <property type="entry name" value="E set domains"/>
    <property type="match status" value="1"/>
</dbReference>
<dbReference type="PANTHER" id="PTHR11590:SF40">
    <property type="entry name" value="HEMOCYTE PROTEIN-GLUTAMINE GAMMA-GLUTAMYLTRANSFERASE-LIKE PROTEIN"/>
    <property type="match status" value="1"/>
</dbReference>
<dbReference type="InterPro" id="IPR036238">
    <property type="entry name" value="Transglutaminase_C_sf"/>
</dbReference>
<dbReference type="InterPro" id="IPR008958">
    <property type="entry name" value="Transglutaminase_C"/>
</dbReference>
<protein>
    <recommendedName>
        <fullName evidence="4">Transglutaminase-like domain-containing protein</fullName>
    </recommendedName>
</protein>
<dbReference type="SUPFAM" id="SSF54001">
    <property type="entry name" value="Cysteine proteinases"/>
    <property type="match status" value="1"/>
</dbReference>
<comment type="similarity">
    <text evidence="1">Belongs to the transglutaminase superfamily. Transglutaminase family.</text>
</comment>
<dbReference type="PROSITE" id="PS00547">
    <property type="entry name" value="TRANSGLUTAMINASES"/>
    <property type="match status" value="1"/>
</dbReference>
<dbReference type="Pfam" id="PF00927">
    <property type="entry name" value="Transglut_C"/>
    <property type="match status" value="2"/>
</dbReference>
<proteinExistence type="inferred from homology"/>
<dbReference type="Proteomes" id="UP001233999">
    <property type="component" value="Unassembled WGS sequence"/>
</dbReference>
<feature type="binding site" evidence="3">
    <location>
        <position position="436"/>
    </location>
    <ligand>
        <name>Ca(2+)</name>
        <dbReference type="ChEBI" id="CHEBI:29108"/>
    </ligand>
</feature>
<reference evidence="5" key="2">
    <citation type="submission" date="2023-05" db="EMBL/GenBank/DDBJ databases">
        <authorList>
            <person name="Fouks B."/>
        </authorList>
    </citation>
    <scope>NUCLEOTIDE SEQUENCE</scope>
    <source>
        <strain evidence="5">Stay&amp;Tobe</strain>
        <tissue evidence="5">Testes</tissue>
    </source>
</reference>
<dbReference type="InterPro" id="IPR036985">
    <property type="entry name" value="Transglutaminase-like_sf"/>
</dbReference>
<keyword evidence="6" id="KW-1185">Reference proteome</keyword>
<feature type="active site" evidence="2">
    <location>
        <position position="373"/>
    </location>
</feature>
<dbReference type="InterPro" id="IPR050779">
    <property type="entry name" value="Transglutaminase"/>
</dbReference>
<reference evidence="5" key="1">
    <citation type="journal article" date="2023" name="IScience">
        <title>Live-bearing cockroach genome reveals convergent evolutionary mechanisms linked to viviparity in insects and beyond.</title>
        <authorList>
            <person name="Fouks B."/>
            <person name="Harrison M.C."/>
            <person name="Mikhailova A.A."/>
            <person name="Marchal E."/>
            <person name="English S."/>
            <person name="Carruthers M."/>
            <person name="Jennings E.C."/>
            <person name="Chiamaka E.L."/>
            <person name="Frigard R.A."/>
            <person name="Pippel M."/>
            <person name="Attardo G.M."/>
            <person name="Benoit J.B."/>
            <person name="Bornberg-Bauer E."/>
            <person name="Tobe S.S."/>
        </authorList>
    </citation>
    <scope>NUCLEOTIDE SEQUENCE</scope>
    <source>
        <strain evidence="5">Stay&amp;Tobe</strain>
    </source>
</reference>
<dbReference type="SUPFAM" id="SSF49309">
    <property type="entry name" value="Transglutaminase, two C-terminal domains"/>
    <property type="match status" value="2"/>
</dbReference>
<dbReference type="GO" id="GO:0003810">
    <property type="term" value="F:protein-glutamine gamma-glutamyltransferase activity"/>
    <property type="evidence" value="ECO:0007669"/>
    <property type="project" value="InterPro"/>
</dbReference>
<dbReference type="InterPro" id="IPR001102">
    <property type="entry name" value="Transglutaminase_N"/>
</dbReference>
<comment type="caution">
    <text evidence="5">The sequence shown here is derived from an EMBL/GenBank/DDBJ whole genome shotgun (WGS) entry which is preliminary data.</text>
</comment>
<evidence type="ECO:0000313" key="6">
    <source>
        <dbReference type="Proteomes" id="UP001233999"/>
    </source>
</evidence>
<dbReference type="EMBL" id="JASPKZ010007161">
    <property type="protein sequence ID" value="KAJ9586417.1"/>
    <property type="molecule type" value="Genomic_DNA"/>
</dbReference>
<dbReference type="AlphaFoldDB" id="A0AAD7ZTI5"/>
<dbReference type="SMART" id="SM00460">
    <property type="entry name" value="TGc"/>
    <property type="match status" value="1"/>
</dbReference>
<feature type="binding site" evidence="3">
    <location>
        <position position="438"/>
    </location>
    <ligand>
        <name>Ca(2+)</name>
        <dbReference type="ChEBI" id="CHEBI:29108"/>
    </ligand>
</feature>
<feature type="non-terminal residue" evidence="5">
    <location>
        <position position="1"/>
    </location>
</feature>
<feature type="active site" evidence="2">
    <location>
        <position position="309"/>
    </location>
</feature>
<dbReference type="Pfam" id="PF00868">
    <property type="entry name" value="Transglut_N"/>
    <property type="match status" value="1"/>
</dbReference>
<dbReference type="InterPro" id="IPR013783">
    <property type="entry name" value="Ig-like_fold"/>
</dbReference>
<sequence length="739" mass="83804">VYVPPLHTYLPELRARIREAVTVINPNVLINKLEIQSLHLYPLENAKHHHTQNYEVIHRENPTIVLRRAQPFHLVVGFSGRGYDSEKDVVQFIFTYGNNPNFIKGTKVQSTLTDKYRKDDQMWHARMQGSTDQDITVEIYSPPDIPVGKWKLEVHTKPQGTAGVISSQYEYPEPIYLLFNPWVETDQVYMKDERLLDEYVLNDVGKIWVGPNSSSKGREWVFGQFDAVVLPAIDLMLERTSVAPEDRGNPIPVTRAISKIVNANDDRGVLLGNWSGHYDDGTAPSAWTGSVPILDEYLETGQEVSYGQCWVFAGVATTVCRALGIPSRVVSNIVSAHDANSSLTIDRYFDMDNLELDYDPNNPEGIDSIWNYHVWNDVWMARPDLPIGYGGWQAIDATPQETSDGVYQCGPAPLEAIKCGAVGFNYDVGFLLATVNADLVRWKEDENSDFGYSKIYSDKYHIGKRISTKKPWIFDPNGDRDREDITEEYKAKEGSKDERLTLLNGVRGSERAKRFYMLPSKSREDIDFELVDLEEVKLGEKFSVTVNINNKSNIGRTVQASLSAASIYYTGIKAHVIKRATGEFKVAPKSKELLRLTVKPEEYIDKLVEYCNMKIYAIATVIETNETWADEDDFMILTPNLDIKISDNPVVGSPCYVSFSFRNPLKTTLTNCKFRYEGPGLVRNTVIDYREVQPEEEVRVQHRFNPQRSGNQKLVAAFNSKELVDITGSISFEVTDPEE</sequence>
<dbReference type="InterPro" id="IPR002931">
    <property type="entry name" value="Transglutaminase-like"/>
</dbReference>
<dbReference type="FunFam" id="3.90.260.10:FF:000002">
    <property type="entry name" value="Erythrocyte membrane protein band 4.2"/>
    <property type="match status" value="1"/>
</dbReference>
<name>A0AAD7ZTI5_DIPPU</name>
<feature type="binding site" evidence="3">
    <location>
        <position position="498"/>
    </location>
    <ligand>
        <name>Ca(2+)</name>
        <dbReference type="ChEBI" id="CHEBI:29108"/>
    </ligand>
</feature>
<dbReference type="GO" id="GO:0046872">
    <property type="term" value="F:metal ion binding"/>
    <property type="evidence" value="ECO:0007669"/>
    <property type="project" value="UniProtKB-KW"/>
</dbReference>
<dbReference type="InterPro" id="IPR013808">
    <property type="entry name" value="Transglutaminase_AS"/>
</dbReference>
<evidence type="ECO:0000256" key="1">
    <source>
        <dbReference type="ARBA" id="ARBA00005968"/>
    </source>
</evidence>
<evidence type="ECO:0000256" key="3">
    <source>
        <dbReference type="PIRSR" id="PIRSR000459-2"/>
    </source>
</evidence>
<feature type="binding site" evidence="3">
    <location>
        <position position="493"/>
    </location>
    <ligand>
        <name>Ca(2+)</name>
        <dbReference type="ChEBI" id="CHEBI:29108"/>
    </ligand>
</feature>
<dbReference type="FunFam" id="2.60.40.10:FF:000171">
    <property type="entry name" value="protein-glutamine gamma-glutamyltransferase 6"/>
    <property type="match status" value="1"/>
</dbReference>
<dbReference type="FunFam" id="2.60.40.10:FF:000090">
    <property type="entry name" value="Protein-glutamine gamma-glutamyltransferase 2"/>
    <property type="match status" value="1"/>
</dbReference>
<dbReference type="Gene3D" id="2.60.40.10">
    <property type="entry name" value="Immunoglobulins"/>
    <property type="match status" value="3"/>
</dbReference>
<dbReference type="Gene3D" id="3.90.260.10">
    <property type="entry name" value="Transglutaminase-like"/>
    <property type="match status" value="1"/>
</dbReference>
<keyword evidence="3" id="KW-0106">Calcium</keyword>
<dbReference type="PANTHER" id="PTHR11590">
    <property type="entry name" value="PROTEIN-GLUTAMINE GAMMA-GLUTAMYLTRANSFERASE"/>
    <property type="match status" value="1"/>
</dbReference>
<dbReference type="PIRSF" id="PIRSF000459">
    <property type="entry name" value="TGM_EBP42"/>
    <property type="match status" value="1"/>
</dbReference>
<dbReference type="InterPro" id="IPR023608">
    <property type="entry name" value="Transglutaminase_animal"/>
</dbReference>
<gene>
    <name evidence="5" type="ORF">L9F63_019932</name>
</gene>
<dbReference type="Pfam" id="PF01841">
    <property type="entry name" value="Transglut_core"/>
    <property type="match status" value="1"/>
</dbReference>
<feature type="domain" description="Transglutaminase-like" evidence="4">
    <location>
        <begin position="301"/>
        <end position="399"/>
    </location>
</feature>
<organism evidence="5 6">
    <name type="scientific">Diploptera punctata</name>
    <name type="common">Pacific beetle cockroach</name>
    <dbReference type="NCBI Taxonomy" id="6984"/>
    <lineage>
        <taxon>Eukaryota</taxon>
        <taxon>Metazoa</taxon>
        <taxon>Ecdysozoa</taxon>
        <taxon>Arthropoda</taxon>
        <taxon>Hexapoda</taxon>
        <taxon>Insecta</taxon>
        <taxon>Pterygota</taxon>
        <taxon>Neoptera</taxon>
        <taxon>Polyneoptera</taxon>
        <taxon>Dictyoptera</taxon>
        <taxon>Blattodea</taxon>
        <taxon>Blaberoidea</taxon>
        <taxon>Blaberidae</taxon>
        <taxon>Diplopterinae</taxon>
        <taxon>Diploptera</taxon>
    </lineage>
</organism>
<keyword evidence="3" id="KW-0479">Metal-binding</keyword>
<dbReference type="InterPro" id="IPR038765">
    <property type="entry name" value="Papain-like_cys_pep_sf"/>
</dbReference>
<feature type="active site" evidence="2">
    <location>
        <position position="396"/>
    </location>
</feature>
<comment type="cofactor">
    <cofactor evidence="3">
        <name>Ca(2+)</name>
        <dbReference type="ChEBI" id="CHEBI:29108"/>
    </cofactor>
    <text evidence="3">Binds 1 Ca(2+) ion per subunit.</text>
</comment>